<dbReference type="InterPro" id="IPR001810">
    <property type="entry name" value="F-box_dom"/>
</dbReference>
<dbReference type="InterPro" id="IPR006527">
    <property type="entry name" value="F-box-assoc_dom_typ1"/>
</dbReference>
<comment type="caution">
    <text evidence="3">The sequence shown here is derived from an EMBL/GenBank/DDBJ whole genome shotgun (WGS) entry which is preliminary data.</text>
</comment>
<evidence type="ECO:0000313" key="3">
    <source>
        <dbReference type="EMBL" id="KAF3341403.1"/>
    </source>
</evidence>
<dbReference type="EMBL" id="SWLB01000001">
    <property type="protein sequence ID" value="KAF3341403.1"/>
    <property type="molecule type" value="Genomic_DNA"/>
</dbReference>
<feature type="domain" description="F-box" evidence="1">
    <location>
        <begin position="13"/>
        <end position="50"/>
    </location>
</feature>
<evidence type="ECO:0000313" key="4">
    <source>
        <dbReference type="Proteomes" id="UP000623129"/>
    </source>
</evidence>
<dbReference type="Proteomes" id="UP000623129">
    <property type="component" value="Unassembled WGS sequence"/>
</dbReference>
<dbReference type="OrthoDB" id="1845982at2759"/>
<dbReference type="PANTHER" id="PTHR31672:SF8">
    <property type="entry name" value="F-BOX DOMAIN-CONTAINING PROTEIN"/>
    <property type="match status" value="1"/>
</dbReference>
<dbReference type="Pfam" id="PF00646">
    <property type="entry name" value="F-box"/>
    <property type="match status" value="1"/>
</dbReference>
<reference evidence="3" key="1">
    <citation type="submission" date="2020-01" db="EMBL/GenBank/DDBJ databases">
        <title>Genome sequence of Kobresia littledalei, the first chromosome-level genome in the family Cyperaceae.</title>
        <authorList>
            <person name="Qu G."/>
        </authorList>
    </citation>
    <scope>NUCLEOTIDE SEQUENCE</scope>
    <source>
        <strain evidence="3">C.B.Clarke</strain>
        <tissue evidence="3">Leaf</tissue>
    </source>
</reference>
<dbReference type="InterPro" id="IPR011043">
    <property type="entry name" value="Gal_Oxase/kelch_b-propeller"/>
</dbReference>
<sequence length="373" mass="43037">MVAITPLPINEVLPEDVIVEILTNLHPDDLSVCLEINHKFNQLVNDPYVKSRQSKTLCGYLIHNGHNYSFLPDQLAMKCLEVGSSASRFEVFDNLEILKQRYTTVEAVSQCRGLVCCVLGGYLNRRYYVCKPATGQCRAIPNPKLRFKTAATAIVASLSGQEFKIVRFSLPRSGRSLYLRCEVFDSRAWRWHRCNDINQDIRFPGDWRRDGAVFAHGSMHWFTQQGIFAFNMHKETWKLIALPVEFKDFENKHHTKITLRDAKLSLVCINHDDQVVVRRMDRYFEEEWGPQEVICFSNAQIQDDSWLRIFIDLIYSSSFGPNSLSNYKWEGVWKDRLNLNAKDATKSFMGGDVFRFQSDSTPCKALQQATSEL</sequence>
<evidence type="ECO:0000259" key="2">
    <source>
        <dbReference type="Pfam" id="PF07734"/>
    </source>
</evidence>
<keyword evidence="4" id="KW-1185">Reference proteome</keyword>
<dbReference type="PANTHER" id="PTHR31672">
    <property type="entry name" value="BNACNNG10540D PROTEIN"/>
    <property type="match status" value="1"/>
</dbReference>
<dbReference type="NCBIfam" id="TIGR01640">
    <property type="entry name" value="F_box_assoc_1"/>
    <property type="match status" value="1"/>
</dbReference>
<proteinExistence type="predicted"/>
<dbReference type="InterPro" id="IPR050796">
    <property type="entry name" value="SCF_F-box_component"/>
</dbReference>
<feature type="domain" description="F-box associated beta-propeller type 1" evidence="2">
    <location>
        <begin position="101"/>
        <end position="271"/>
    </location>
</feature>
<dbReference type="InterPro" id="IPR017451">
    <property type="entry name" value="F-box-assoc_interact_dom"/>
</dbReference>
<dbReference type="AlphaFoldDB" id="A0A833RK49"/>
<evidence type="ECO:0000259" key="1">
    <source>
        <dbReference type="Pfam" id="PF00646"/>
    </source>
</evidence>
<dbReference type="SUPFAM" id="SSF50965">
    <property type="entry name" value="Galactose oxidase, central domain"/>
    <property type="match status" value="1"/>
</dbReference>
<name>A0A833RK49_9POAL</name>
<gene>
    <name evidence="3" type="ORF">FCM35_KLT00041</name>
</gene>
<dbReference type="Pfam" id="PF07734">
    <property type="entry name" value="FBA_1"/>
    <property type="match status" value="1"/>
</dbReference>
<organism evidence="3 4">
    <name type="scientific">Carex littledalei</name>
    <dbReference type="NCBI Taxonomy" id="544730"/>
    <lineage>
        <taxon>Eukaryota</taxon>
        <taxon>Viridiplantae</taxon>
        <taxon>Streptophyta</taxon>
        <taxon>Embryophyta</taxon>
        <taxon>Tracheophyta</taxon>
        <taxon>Spermatophyta</taxon>
        <taxon>Magnoliopsida</taxon>
        <taxon>Liliopsida</taxon>
        <taxon>Poales</taxon>
        <taxon>Cyperaceae</taxon>
        <taxon>Cyperoideae</taxon>
        <taxon>Cariceae</taxon>
        <taxon>Carex</taxon>
        <taxon>Carex subgen. Euthyceras</taxon>
    </lineage>
</organism>
<protein>
    <submittedName>
        <fullName evidence="3">F-box protein</fullName>
    </submittedName>
</protein>
<dbReference type="InterPro" id="IPR036047">
    <property type="entry name" value="F-box-like_dom_sf"/>
</dbReference>
<dbReference type="SUPFAM" id="SSF81383">
    <property type="entry name" value="F-box domain"/>
    <property type="match status" value="1"/>
</dbReference>
<accession>A0A833RK49</accession>